<dbReference type="GO" id="GO:0005524">
    <property type="term" value="F:ATP binding"/>
    <property type="evidence" value="ECO:0007669"/>
    <property type="project" value="UniProtKB-KW"/>
</dbReference>
<dbReference type="InterPro" id="IPR015342">
    <property type="entry name" value="PEX1-N_C-lobe"/>
</dbReference>
<accession>A0A0A9WIY6</accession>
<dbReference type="EMBL" id="GDHC01014105">
    <property type="protein sequence ID" value="JAQ04524.1"/>
    <property type="molecule type" value="Transcribed_RNA"/>
</dbReference>
<sequence length="161" mass="17671">MQLRVDSPTTPVVYVGCLTHQAHHDSMSHLRLSITLATDLHLHDGEVVQGMPLLHIPRATKVMVSPLTVDESEVVEQNALRIEQELLRQVQVVYTGMPITVTAFAGVQARVRVTHIECGESSTTQFDGPAMMFDGTHFIIATRLRQALATIDGTTSSDKTV</sequence>
<dbReference type="InterPro" id="IPR029067">
    <property type="entry name" value="CDC48_domain_2-like_sf"/>
</dbReference>
<dbReference type="GO" id="GO:0005777">
    <property type="term" value="C:peroxisome"/>
    <property type="evidence" value="ECO:0007669"/>
    <property type="project" value="InterPro"/>
</dbReference>
<dbReference type="AlphaFoldDB" id="A0A0A9WIY6"/>
<organism evidence="4">
    <name type="scientific">Lygus hesperus</name>
    <name type="common">Western plant bug</name>
    <dbReference type="NCBI Taxonomy" id="30085"/>
    <lineage>
        <taxon>Eukaryota</taxon>
        <taxon>Metazoa</taxon>
        <taxon>Ecdysozoa</taxon>
        <taxon>Arthropoda</taxon>
        <taxon>Hexapoda</taxon>
        <taxon>Insecta</taxon>
        <taxon>Pterygota</taxon>
        <taxon>Neoptera</taxon>
        <taxon>Paraneoptera</taxon>
        <taxon>Hemiptera</taxon>
        <taxon>Heteroptera</taxon>
        <taxon>Panheteroptera</taxon>
        <taxon>Cimicomorpha</taxon>
        <taxon>Miridae</taxon>
        <taxon>Mirini</taxon>
        <taxon>Lygus</taxon>
    </lineage>
</organism>
<dbReference type="EMBL" id="GBHO01036233">
    <property type="protein sequence ID" value="JAG07371.1"/>
    <property type="molecule type" value="Transcribed_RNA"/>
</dbReference>
<keyword evidence="1" id="KW-0547">Nucleotide-binding</keyword>
<feature type="domain" description="Peroxisomal ATPase PEX1 N-terminal C-lobe" evidence="3">
    <location>
        <begin position="60"/>
        <end position="141"/>
    </location>
</feature>
<dbReference type="SUPFAM" id="SSF54585">
    <property type="entry name" value="Cdc48 domain 2-like"/>
    <property type="match status" value="1"/>
</dbReference>
<dbReference type="Pfam" id="PF09262">
    <property type="entry name" value="PEX-1N"/>
    <property type="match status" value="1"/>
</dbReference>
<evidence type="ECO:0000313" key="5">
    <source>
        <dbReference type="EMBL" id="JAQ04524.1"/>
    </source>
</evidence>
<name>A0A0A9WIY6_LYGHE</name>
<keyword evidence="2" id="KW-0067">ATP-binding</keyword>
<protein>
    <submittedName>
        <fullName evidence="4">Peroxisome biogenesis protein 1</fullName>
    </submittedName>
</protein>
<gene>
    <name evidence="4" type="primary">PEX1_0</name>
    <name evidence="4" type="ORF">CM83_16700</name>
    <name evidence="5" type="ORF">g.19355</name>
</gene>
<evidence type="ECO:0000256" key="1">
    <source>
        <dbReference type="ARBA" id="ARBA00022741"/>
    </source>
</evidence>
<dbReference type="Gene3D" id="3.10.330.10">
    <property type="match status" value="1"/>
</dbReference>
<reference evidence="4" key="2">
    <citation type="submission" date="2014-07" db="EMBL/GenBank/DDBJ databases">
        <authorList>
            <person name="Hull J."/>
        </authorList>
    </citation>
    <scope>NUCLEOTIDE SEQUENCE</scope>
</reference>
<reference evidence="4" key="1">
    <citation type="journal article" date="2014" name="PLoS ONE">
        <title>Transcriptome-Based Identification of ABC Transporters in the Western Tarnished Plant Bug Lygus hesperus.</title>
        <authorList>
            <person name="Hull J.J."/>
            <person name="Chaney K."/>
            <person name="Geib S.M."/>
            <person name="Fabrick J.A."/>
            <person name="Brent C.S."/>
            <person name="Walsh D."/>
            <person name="Lavine L.C."/>
        </authorList>
    </citation>
    <scope>NUCLEOTIDE SEQUENCE</scope>
</reference>
<proteinExistence type="predicted"/>
<reference evidence="5" key="3">
    <citation type="journal article" date="2016" name="Gigascience">
        <title>De novo construction of an expanded transcriptome assembly for the western tarnished plant bug, Lygus hesperus.</title>
        <authorList>
            <person name="Tassone E.E."/>
            <person name="Geib S.M."/>
            <person name="Hall B."/>
            <person name="Fabrick J.A."/>
            <person name="Brent C.S."/>
            <person name="Hull J.J."/>
        </authorList>
    </citation>
    <scope>NUCLEOTIDE SEQUENCE</scope>
</reference>
<dbReference type="GO" id="GO:0007031">
    <property type="term" value="P:peroxisome organization"/>
    <property type="evidence" value="ECO:0007669"/>
    <property type="project" value="InterPro"/>
</dbReference>
<evidence type="ECO:0000259" key="3">
    <source>
        <dbReference type="Pfam" id="PF09262"/>
    </source>
</evidence>
<evidence type="ECO:0000256" key="2">
    <source>
        <dbReference type="ARBA" id="ARBA00022840"/>
    </source>
</evidence>
<evidence type="ECO:0000313" key="4">
    <source>
        <dbReference type="EMBL" id="JAG07371.1"/>
    </source>
</evidence>